<name>T0ZQL2_9ZZZZ</name>
<evidence type="ECO:0000256" key="1">
    <source>
        <dbReference type="ARBA" id="ARBA00022814"/>
    </source>
</evidence>
<organism evidence="6">
    <name type="scientific">mine drainage metagenome</name>
    <dbReference type="NCBI Taxonomy" id="410659"/>
    <lineage>
        <taxon>unclassified sequences</taxon>
        <taxon>metagenomes</taxon>
        <taxon>ecological metagenomes</taxon>
    </lineage>
</organism>
<comment type="caution">
    <text evidence="6">The sequence shown here is derived from an EMBL/GenBank/DDBJ whole genome shotgun (WGS) entry which is preliminary data.</text>
</comment>
<dbReference type="SMART" id="SM00738">
    <property type="entry name" value="NGN"/>
    <property type="match status" value="1"/>
</dbReference>
<dbReference type="AlphaFoldDB" id="T0ZQL2"/>
<keyword evidence="1" id="KW-0889">Transcription antitermination</keyword>
<feature type="non-terminal residue" evidence="6">
    <location>
        <position position="188"/>
    </location>
</feature>
<evidence type="ECO:0000256" key="3">
    <source>
        <dbReference type="ARBA" id="ARBA00023163"/>
    </source>
</evidence>
<dbReference type="GO" id="GO:0005829">
    <property type="term" value="C:cytosol"/>
    <property type="evidence" value="ECO:0007669"/>
    <property type="project" value="TreeGrafter"/>
</dbReference>
<reference evidence="6" key="1">
    <citation type="submission" date="2013-08" db="EMBL/GenBank/DDBJ databases">
        <authorList>
            <person name="Mendez C."/>
            <person name="Richter M."/>
            <person name="Ferrer M."/>
            <person name="Sanchez J."/>
        </authorList>
    </citation>
    <scope>NUCLEOTIDE SEQUENCE</scope>
</reference>
<evidence type="ECO:0000256" key="2">
    <source>
        <dbReference type="ARBA" id="ARBA00023015"/>
    </source>
</evidence>
<protein>
    <submittedName>
        <fullName evidence="6">NusG antitermination factor</fullName>
    </submittedName>
</protein>
<feature type="region of interest" description="Disordered" evidence="4">
    <location>
        <begin position="1"/>
        <end position="20"/>
    </location>
</feature>
<dbReference type="EMBL" id="AUZY01008236">
    <property type="protein sequence ID" value="EQD46943.1"/>
    <property type="molecule type" value="Genomic_DNA"/>
</dbReference>
<accession>T0ZQL2</accession>
<feature type="compositionally biased region" description="Acidic residues" evidence="4">
    <location>
        <begin position="36"/>
        <end position="50"/>
    </location>
</feature>
<proteinExistence type="predicted"/>
<dbReference type="InterPro" id="IPR043425">
    <property type="entry name" value="NusG-like"/>
</dbReference>
<dbReference type="InterPro" id="IPR036735">
    <property type="entry name" value="NGN_dom_sf"/>
</dbReference>
<keyword evidence="3" id="KW-0804">Transcription</keyword>
<gene>
    <name evidence="6" type="ORF">B1B_12567</name>
</gene>
<dbReference type="GO" id="GO:0006354">
    <property type="term" value="P:DNA-templated transcription elongation"/>
    <property type="evidence" value="ECO:0007669"/>
    <property type="project" value="InterPro"/>
</dbReference>
<dbReference type="SUPFAM" id="SSF82679">
    <property type="entry name" value="N-utilization substance G protein NusG, N-terminal domain"/>
    <property type="match status" value="1"/>
</dbReference>
<dbReference type="InterPro" id="IPR006645">
    <property type="entry name" value="NGN-like_dom"/>
</dbReference>
<dbReference type="CDD" id="cd09891">
    <property type="entry name" value="NGN_Bact_1"/>
    <property type="match status" value="1"/>
</dbReference>
<evidence type="ECO:0000256" key="4">
    <source>
        <dbReference type="SAM" id="MobiDB-lite"/>
    </source>
</evidence>
<dbReference type="PANTHER" id="PTHR30265">
    <property type="entry name" value="RHO-INTERACTING TRANSCRIPTION TERMINATION FACTOR NUSG"/>
    <property type="match status" value="1"/>
</dbReference>
<dbReference type="PANTHER" id="PTHR30265:SF2">
    <property type="entry name" value="TRANSCRIPTION TERMINATION_ANTITERMINATION PROTEIN NUSG"/>
    <property type="match status" value="1"/>
</dbReference>
<evidence type="ECO:0000313" key="6">
    <source>
        <dbReference type="EMBL" id="EQD46943.1"/>
    </source>
</evidence>
<dbReference type="GO" id="GO:0031564">
    <property type="term" value="P:transcription antitermination"/>
    <property type="evidence" value="ECO:0007669"/>
    <property type="project" value="UniProtKB-KW"/>
</dbReference>
<reference evidence="6" key="2">
    <citation type="journal article" date="2014" name="ISME J.">
        <title>Microbial stratification in low pH oxic and suboxic macroscopic growths along an acid mine drainage.</title>
        <authorList>
            <person name="Mendez-Garcia C."/>
            <person name="Mesa V."/>
            <person name="Sprenger R.R."/>
            <person name="Richter M."/>
            <person name="Diez M.S."/>
            <person name="Solano J."/>
            <person name="Bargiela R."/>
            <person name="Golyshina O.V."/>
            <person name="Manteca A."/>
            <person name="Ramos J.L."/>
            <person name="Gallego J.R."/>
            <person name="Llorente I."/>
            <person name="Martins Dos Santos V.A."/>
            <person name="Jensen O.N."/>
            <person name="Pelaez A.I."/>
            <person name="Sanchez J."/>
            <person name="Ferrer M."/>
        </authorList>
    </citation>
    <scope>NUCLEOTIDE SEQUENCE</scope>
</reference>
<evidence type="ECO:0000259" key="5">
    <source>
        <dbReference type="SMART" id="SM00738"/>
    </source>
</evidence>
<sequence>MSDTDTSVGDNAGGHDEEILDVTILADGSDDRDPVDLDDLDPADEDVEEPAVDSAYDRPGRWYIVHTFAGHEQKVIGALNNIIKSRELGDAIYEIYLPEEDVTEFKGGKKVTVSKRMFPSYLLIRCEPDPEIFYVIGSTPGVTGFVGAEKTRPTALTRREVDNIIRPHVEGVEQPAAKRRGPSHEFEV</sequence>
<dbReference type="InterPro" id="IPR047050">
    <property type="entry name" value="NGN"/>
</dbReference>
<feature type="domain" description="NusG-like N-terminal" evidence="5">
    <location>
        <begin position="59"/>
        <end position="168"/>
    </location>
</feature>
<feature type="region of interest" description="Disordered" evidence="4">
    <location>
        <begin position="25"/>
        <end position="50"/>
    </location>
</feature>
<dbReference type="Pfam" id="PF02357">
    <property type="entry name" value="NusG"/>
    <property type="match status" value="1"/>
</dbReference>
<dbReference type="Gene3D" id="3.30.70.940">
    <property type="entry name" value="NusG, N-terminal domain"/>
    <property type="match status" value="1"/>
</dbReference>
<keyword evidence="2" id="KW-0805">Transcription regulation</keyword>